<reference evidence="2" key="1">
    <citation type="journal article" date="2019" name="Int. J. Syst. Evol. Microbiol.">
        <title>The Global Catalogue of Microorganisms (GCM) 10K type strain sequencing project: providing services to taxonomists for standard genome sequencing and annotation.</title>
        <authorList>
            <consortium name="The Broad Institute Genomics Platform"/>
            <consortium name="The Broad Institute Genome Sequencing Center for Infectious Disease"/>
            <person name="Wu L."/>
            <person name="Ma J."/>
        </authorList>
    </citation>
    <scope>NUCLEOTIDE SEQUENCE [LARGE SCALE GENOMIC DNA]</scope>
    <source>
        <strain evidence="2">CCUG 57508</strain>
    </source>
</reference>
<gene>
    <name evidence="1" type="ORF">ACFQ2V_18230</name>
</gene>
<keyword evidence="2" id="KW-1185">Reference proteome</keyword>
<organism evidence="1 2">
    <name type="scientific">Terrabacter terrigena</name>
    <dbReference type="NCBI Taxonomy" id="574718"/>
    <lineage>
        <taxon>Bacteria</taxon>
        <taxon>Bacillati</taxon>
        <taxon>Actinomycetota</taxon>
        <taxon>Actinomycetes</taxon>
        <taxon>Micrococcales</taxon>
        <taxon>Intrasporangiaceae</taxon>
        <taxon>Terrabacter</taxon>
    </lineage>
</organism>
<protein>
    <submittedName>
        <fullName evidence="1">Uncharacterized protein</fullName>
    </submittedName>
</protein>
<sequence length="85" mass="9694">MGQKYTDPDGLLRRAIEKVTRADDHLKGSRPGKWMLVLESEMDDRKTISVFKSAQQKPWDSLGLLRFATLQEELRAYGPGEAEDD</sequence>
<dbReference type="RefSeq" id="WP_386054310.1">
    <property type="nucleotide sequence ID" value="NZ_JBHTKH010000016.1"/>
</dbReference>
<evidence type="ECO:0000313" key="2">
    <source>
        <dbReference type="Proteomes" id="UP001597046"/>
    </source>
</evidence>
<comment type="caution">
    <text evidence="1">The sequence shown here is derived from an EMBL/GenBank/DDBJ whole genome shotgun (WGS) entry which is preliminary data.</text>
</comment>
<dbReference type="Proteomes" id="UP001597046">
    <property type="component" value="Unassembled WGS sequence"/>
</dbReference>
<evidence type="ECO:0000313" key="1">
    <source>
        <dbReference type="EMBL" id="MFD1056254.1"/>
    </source>
</evidence>
<dbReference type="EMBL" id="JBHTKH010000016">
    <property type="protein sequence ID" value="MFD1056254.1"/>
    <property type="molecule type" value="Genomic_DNA"/>
</dbReference>
<name>A0ABW3N3M9_9MICO</name>
<accession>A0ABW3N3M9</accession>
<proteinExistence type="predicted"/>